<keyword evidence="4 9" id="KW-0067">ATP-binding</keyword>
<evidence type="ECO:0000259" key="11">
    <source>
        <dbReference type="PROSITE" id="PS51192"/>
    </source>
</evidence>
<dbReference type="EC" id="3.6.4.-" evidence="9"/>
<dbReference type="GO" id="GO:0003677">
    <property type="term" value="F:DNA binding"/>
    <property type="evidence" value="ECO:0007669"/>
    <property type="project" value="UniProtKB-KW"/>
</dbReference>
<comment type="caution">
    <text evidence="13">The sequence shown here is derived from an EMBL/GenBank/DDBJ whole genome shotgun (WGS) entry which is preliminary data.</text>
</comment>
<dbReference type="InterPro" id="IPR049730">
    <property type="entry name" value="SNF2/RAD54-like_C"/>
</dbReference>
<evidence type="ECO:0000256" key="10">
    <source>
        <dbReference type="SAM" id="Coils"/>
    </source>
</evidence>
<feature type="domain" description="Helicase C-terminal" evidence="12">
    <location>
        <begin position="494"/>
        <end position="641"/>
    </location>
</feature>
<feature type="short sequence motif" description="DEAH box" evidence="9">
    <location>
        <begin position="294"/>
        <end position="297"/>
    </location>
</feature>
<organism evidence="13 14">
    <name type="scientific">Exilibacterium tricleocarpae</name>
    <dbReference type="NCBI Taxonomy" id="2591008"/>
    <lineage>
        <taxon>Bacteria</taxon>
        <taxon>Pseudomonadati</taxon>
        <taxon>Pseudomonadota</taxon>
        <taxon>Gammaproteobacteria</taxon>
        <taxon>Cellvibrionales</taxon>
        <taxon>Cellvibrionaceae</taxon>
        <taxon>Exilibacterium</taxon>
    </lineage>
</organism>
<reference evidence="13 14" key="1">
    <citation type="submission" date="2019-06" db="EMBL/GenBank/DDBJ databases">
        <title>Whole genome sequence for Cellvibrionaceae sp. R142.</title>
        <authorList>
            <person name="Wang G."/>
        </authorList>
    </citation>
    <scope>NUCLEOTIDE SEQUENCE [LARGE SCALE GENOMIC DNA]</scope>
    <source>
        <strain evidence="13 14">R142</strain>
    </source>
</reference>
<evidence type="ECO:0000256" key="1">
    <source>
        <dbReference type="ARBA" id="ARBA00022741"/>
    </source>
</evidence>
<dbReference type="GO" id="GO:0016817">
    <property type="term" value="F:hydrolase activity, acting on acid anhydrides"/>
    <property type="evidence" value="ECO:0007669"/>
    <property type="project" value="InterPro"/>
</dbReference>
<protein>
    <recommendedName>
        <fullName evidence="9">RNA polymerase-associated protein RapA</fullName>
        <ecNumber evidence="9">3.6.4.-</ecNumber>
    </recommendedName>
    <alternativeName>
        <fullName evidence="9">ATP-dependent helicase HepA</fullName>
    </alternativeName>
</protein>
<keyword evidence="8 9" id="KW-0804">Transcription</keyword>
<sequence>MNSQTFAKGQRWISNTESELGLGVVQEHLNRRITLYFPANDETRTYADNNAPLTRVAYRAGEQIQYGGGRSLTVIEVMENNGCLIYAGVAAAGSPAPGTDAEQITEQIIVPETELDSDVPFGGPKERLLAGQIDSGRRFQLRRQTLEHLARLHHSPAAGLLGARVELLPHQLYIAAEVAARHAPRVLLADEVGLGKTIEAGLILHQQLLSGRARRALVTVPDSLVHQWLVEMLRRFNLPFTLLDAARCDDLASSGIDNPFDSAQLVLCSLSLLVNVPARLEQALQAQWDLLVVDEAHHLVWSEQQASPAYTAVEALARQAAGLLLLTATPEQLGMESHFARLRLLDPARYHDFDHFRAEQAKYQPVNDLVQKLLSAEAPQLFAAGTPLRAELQHYLGDAAAKRLLEALAGGSAAAAEAVADATQVLLDRHGTGRVLFRNTRAAVAGFPERRLQPHPLAAPDAFTAAAPTAIAERLHPEYTLGPNWPRQDSRVSWLAQWLKAIRPAKVLLICAEAETALDLEEHLRLRVGVRSAVFHEGLSLLERDRAAAYFADDIDGAQILVCSEIGSEGRNFQFAHHMVMFDLPRNPDLLEQRIGRLDRIGQTETVQIHVPYYRDTAQERLLRWYRDGIDGFRRACPAGPAIAERFAGQLDQCLSEDDSAAMTALIDATRAFTDTTLAALQAGRDRLLELNACNPRRARQIIEELQQAEAVEALSHYMEQVLDEFGVEQEHHSDSATVLRPGDHMVVHKFPGLPDDGLTATCDRRTALSREDMVFLSWEHPMVSGAMDLVLSADFGNTAFCTLKLPPLAPGTLLVEAIFVLHSTAPRALQLQRFLPAALTRVVLDSHNNDLSNVISDHHLDQLGEAVPKKVARNLVNHARAEIAELVQQAEDRARAQQSRMLADAVASMQRRQQQELERLQALAAVNPNIRRAEIEHIETSTRELEVHLNNARIKLEALRVAVAT</sequence>
<dbReference type="SMART" id="SM00487">
    <property type="entry name" value="DEXDc"/>
    <property type="match status" value="1"/>
</dbReference>
<dbReference type="InterPro" id="IPR040766">
    <property type="entry name" value="Tudor_2_RapA"/>
</dbReference>
<dbReference type="InterPro" id="IPR014001">
    <property type="entry name" value="Helicase_ATP-bd"/>
</dbReference>
<dbReference type="PROSITE" id="PS51194">
    <property type="entry name" value="HELICASE_CTER"/>
    <property type="match status" value="1"/>
</dbReference>
<dbReference type="Gene3D" id="2.30.30.930">
    <property type="match status" value="1"/>
</dbReference>
<dbReference type="InterPro" id="IPR000330">
    <property type="entry name" value="SNF2_N"/>
</dbReference>
<proteinExistence type="inferred from homology"/>
<dbReference type="Pfam" id="PF00176">
    <property type="entry name" value="SNF2-rel_dom"/>
    <property type="match status" value="1"/>
</dbReference>
<dbReference type="Gene3D" id="2.30.30.140">
    <property type="match status" value="1"/>
</dbReference>
<dbReference type="Gene3D" id="3.40.50.10810">
    <property type="entry name" value="Tandem AAA-ATPase domain"/>
    <property type="match status" value="1"/>
</dbReference>
<dbReference type="HAMAP" id="MF_01821">
    <property type="entry name" value="Helicase_RapA"/>
    <property type="match status" value="1"/>
</dbReference>
<dbReference type="PANTHER" id="PTHR45766:SF6">
    <property type="entry name" value="SWI_SNF-RELATED MATRIX-ASSOCIATED ACTIN-DEPENDENT REGULATOR OF CHROMATIN SUBFAMILY A-LIKE PROTEIN 1"/>
    <property type="match status" value="1"/>
</dbReference>
<dbReference type="InterPro" id="IPR027417">
    <property type="entry name" value="P-loop_NTPase"/>
</dbReference>
<dbReference type="Pfam" id="PF12137">
    <property type="entry name" value="RapA_C"/>
    <property type="match status" value="1"/>
</dbReference>
<dbReference type="PANTHER" id="PTHR45766">
    <property type="entry name" value="DNA ANNEALING HELICASE AND ENDONUCLEASE ZRANB3 FAMILY MEMBER"/>
    <property type="match status" value="1"/>
</dbReference>
<keyword evidence="3 9" id="KW-0347">Helicase</keyword>
<evidence type="ECO:0000313" key="13">
    <source>
        <dbReference type="EMBL" id="TQV66143.1"/>
    </source>
</evidence>
<keyword evidence="14" id="KW-1185">Reference proteome</keyword>
<evidence type="ECO:0000256" key="3">
    <source>
        <dbReference type="ARBA" id="ARBA00022806"/>
    </source>
</evidence>
<dbReference type="Pfam" id="PF18337">
    <property type="entry name" value="Tudor_RapA"/>
    <property type="match status" value="1"/>
</dbReference>
<dbReference type="InterPro" id="IPR040765">
    <property type="entry name" value="Tudor_1_RapA"/>
</dbReference>
<dbReference type="EMBL" id="VHSG01000044">
    <property type="protein sequence ID" value="TQV66143.1"/>
    <property type="molecule type" value="Genomic_DNA"/>
</dbReference>
<keyword evidence="1 9" id="KW-0547">Nucleotide-binding</keyword>
<keyword evidence="7 9" id="KW-0010">Activator</keyword>
<feature type="binding site" evidence="9">
    <location>
        <begin position="190"/>
        <end position="197"/>
    </location>
    <ligand>
        <name>ATP</name>
        <dbReference type="ChEBI" id="CHEBI:30616"/>
    </ligand>
</feature>
<keyword evidence="6 9" id="KW-0238">DNA-binding</keyword>
<keyword evidence="10" id="KW-0175">Coiled coil</keyword>
<dbReference type="Gene3D" id="3.30.360.80">
    <property type="match status" value="1"/>
</dbReference>
<gene>
    <name evidence="9 13" type="primary">rapA</name>
    <name evidence="13" type="ORF">FKG94_27620</name>
</gene>
<dbReference type="Pfam" id="PF00271">
    <property type="entry name" value="Helicase_C"/>
    <property type="match status" value="1"/>
</dbReference>
<dbReference type="InterPro" id="IPR023949">
    <property type="entry name" value="Helicase_RapA"/>
</dbReference>
<keyword evidence="5 9" id="KW-0805">Transcription regulation</keyword>
<dbReference type="PROSITE" id="PS51192">
    <property type="entry name" value="HELICASE_ATP_BIND_1"/>
    <property type="match status" value="1"/>
</dbReference>
<dbReference type="Pfam" id="PF18339">
    <property type="entry name" value="Tudor_1_RapA"/>
    <property type="match status" value="1"/>
</dbReference>
<feature type="domain" description="Helicase ATP-binding" evidence="11">
    <location>
        <begin position="177"/>
        <end position="348"/>
    </location>
</feature>
<comment type="similarity">
    <text evidence="9">Belongs to the SNF2/RAD54 helicase family. RapA subfamily.</text>
</comment>
<dbReference type="SMART" id="SM00490">
    <property type="entry name" value="HELICc"/>
    <property type="match status" value="1"/>
</dbReference>
<comment type="function">
    <text evidence="9">Transcription regulator that activates transcription by stimulating RNA polymerase (RNAP) recycling in case of stress conditions such as supercoiled DNA or high salt concentrations. Probably acts by releasing the RNAP, when it is trapped or immobilized on tightly supercoiled DNA. Does not activate transcription on linear DNA. Probably not involved in DNA repair.</text>
</comment>
<dbReference type="InterPro" id="IPR038718">
    <property type="entry name" value="SNF2-like_sf"/>
</dbReference>
<dbReference type="CDD" id="cd18793">
    <property type="entry name" value="SF2_C_SNF"/>
    <property type="match status" value="1"/>
</dbReference>
<dbReference type="InterPro" id="IPR057342">
    <property type="entry name" value="DEXDc_RapA"/>
</dbReference>
<evidence type="ECO:0000256" key="7">
    <source>
        <dbReference type="ARBA" id="ARBA00023159"/>
    </source>
</evidence>
<dbReference type="RefSeq" id="WP_142930189.1">
    <property type="nucleotide sequence ID" value="NZ_ML660119.1"/>
</dbReference>
<dbReference type="Gene3D" id="6.10.140.1500">
    <property type="match status" value="1"/>
</dbReference>
<evidence type="ECO:0000256" key="5">
    <source>
        <dbReference type="ARBA" id="ARBA00023015"/>
    </source>
</evidence>
<dbReference type="CDD" id="cd18011">
    <property type="entry name" value="DEXDc_RapA"/>
    <property type="match status" value="1"/>
</dbReference>
<evidence type="ECO:0000256" key="8">
    <source>
        <dbReference type="ARBA" id="ARBA00023163"/>
    </source>
</evidence>
<evidence type="ECO:0000256" key="6">
    <source>
        <dbReference type="ARBA" id="ARBA00023125"/>
    </source>
</evidence>
<dbReference type="SUPFAM" id="SSF52540">
    <property type="entry name" value="P-loop containing nucleoside triphosphate hydrolases"/>
    <property type="match status" value="2"/>
</dbReference>
<dbReference type="NCBIfam" id="NF003426">
    <property type="entry name" value="PRK04914.1"/>
    <property type="match status" value="1"/>
</dbReference>
<comment type="subunit">
    <text evidence="9">Interacts with the RNAP. Has a higher affinity for the core RNAP than for the holoenzyme. Its ATPase activity is stimulated by binding to RNAP.</text>
</comment>
<dbReference type="InterPro" id="IPR022737">
    <property type="entry name" value="RapA_C"/>
</dbReference>
<dbReference type="Proteomes" id="UP000319732">
    <property type="component" value="Unassembled WGS sequence"/>
</dbReference>
<dbReference type="GO" id="GO:0006355">
    <property type="term" value="P:regulation of DNA-templated transcription"/>
    <property type="evidence" value="ECO:0007669"/>
    <property type="project" value="UniProtKB-UniRule"/>
</dbReference>
<dbReference type="GO" id="GO:0005524">
    <property type="term" value="F:ATP binding"/>
    <property type="evidence" value="ECO:0007669"/>
    <property type="project" value="UniProtKB-UniRule"/>
</dbReference>
<accession>A0A545SMF8</accession>
<evidence type="ECO:0000313" key="14">
    <source>
        <dbReference type="Proteomes" id="UP000319732"/>
    </source>
</evidence>
<evidence type="ECO:0000256" key="4">
    <source>
        <dbReference type="ARBA" id="ARBA00022840"/>
    </source>
</evidence>
<dbReference type="Gene3D" id="3.40.50.300">
    <property type="entry name" value="P-loop containing nucleotide triphosphate hydrolases"/>
    <property type="match status" value="1"/>
</dbReference>
<keyword evidence="2 9" id="KW-0378">Hydrolase</keyword>
<dbReference type="AlphaFoldDB" id="A0A545SMF8"/>
<evidence type="ECO:0000256" key="9">
    <source>
        <dbReference type="HAMAP-Rule" id="MF_01821"/>
    </source>
</evidence>
<evidence type="ECO:0000256" key="2">
    <source>
        <dbReference type="ARBA" id="ARBA00022801"/>
    </source>
</evidence>
<dbReference type="OrthoDB" id="9814088at2"/>
<dbReference type="GO" id="GO:0004386">
    <property type="term" value="F:helicase activity"/>
    <property type="evidence" value="ECO:0007669"/>
    <property type="project" value="UniProtKB-UniRule"/>
</dbReference>
<evidence type="ECO:0000259" key="12">
    <source>
        <dbReference type="PROSITE" id="PS51194"/>
    </source>
</evidence>
<name>A0A545SMF8_9GAMM</name>
<feature type="coiled-coil region" evidence="10">
    <location>
        <begin position="870"/>
        <end position="901"/>
    </location>
</feature>
<dbReference type="InterPro" id="IPR001650">
    <property type="entry name" value="Helicase_C-like"/>
</dbReference>